<proteinExistence type="predicted"/>
<gene>
    <name evidence="3" type="ORF">M3P19_05895</name>
</gene>
<keyword evidence="1" id="KW-0732">Signal</keyword>
<comment type="caution">
    <text evidence="3">The sequence shown here is derived from an EMBL/GenBank/DDBJ whole genome shotgun (WGS) entry which is preliminary data.</text>
</comment>
<accession>A0ABT0PQ63</accession>
<feature type="chain" id="PRO_5046277281" evidence="1">
    <location>
        <begin position="21"/>
        <end position="147"/>
    </location>
</feature>
<evidence type="ECO:0000313" key="3">
    <source>
        <dbReference type="EMBL" id="MCL6273533.1"/>
    </source>
</evidence>
<protein>
    <submittedName>
        <fullName evidence="3">DUF2059 domain-containing protein</fullName>
    </submittedName>
</protein>
<dbReference type="Pfam" id="PF09832">
    <property type="entry name" value="DUF2059"/>
    <property type="match status" value="1"/>
</dbReference>
<dbReference type="RefSeq" id="WP_249656706.1">
    <property type="nucleotide sequence ID" value="NZ_JAMFMA010000001.1"/>
</dbReference>
<feature type="signal peptide" evidence="1">
    <location>
        <begin position="1"/>
        <end position="20"/>
    </location>
</feature>
<dbReference type="InterPro" id="IPR018637">
    <property type="entry name" value="DUF2059"/>
</dbReference>
<name>A0ABT0PQ63_9FLAO</name>
<evidence type="ECO:0000259" key="2">
    <source>
        <dbReference type="Pfam" id="PF09832"/>
    </source>
</evidence>
<evidence type="ECO:0000256" key="1">
    <source>
        <dbReference type="SAM" id="SignalP"/>
    </source>
</evidence>
<sequence length="147" mass="17113">MINRIVAVIFFALLGLTTNAQDQTYEGTLQNLFEKNGSYETFQVVVVQLFDMYRQNYNDVDTETWDKLEQEFKNTSMSDLVSLLTPVYEKYLTQEDLQIMINFYDSPTGKKYAKYTPTISQESMAIGQEWGLQIGQKVLQRLEEEGF</sequence>
<keyword evidence="4" id="KW-1185">Reference proteome</keyword>
<dbReference type="EMBL" id="JAMFMA010000001">
    <property type="protein sequence ID" value="MCL6273533.1"/>
    <property type="molecule type" value="Genomic_DNA"/>
</dbReference>
<organism evidence="3 4">
    <name type="scientific">Flagellimonas spongiicola</name>
    <dbReference type="NCBI Taxonomy" id="2942208"/>
    <lineage>
        <taxon>Bacteria</taxon>
        <taxon>Pseudomonadati</taxon>
        <taxon>Bacteroidota</taxon>
        <taxon>Flavobacteriia</taxon>
        <taxon>Flavobacteriales</taxon>
        <taxon>Flavobacteriaceae</taxon>
        <taxon>Flagellimonas</taxon>
    </lineage>
</organism>
<reference evidence="3 4" key="1">
    <citation type="submission" date="2022-05" db="EMBL/GenBank/DDBJ databases">
        <authorList>
            <person name="Park J.-S."/>
        </authorList>
    </citation>
    <scope>NUCLEOTIDE SEQUENCE [LARGE SCALE GENOMIC DNA]</scope>
    <source>
        <strain evidence="3 4">2012CJ35-5</strain>
    </source>
</reference>
<feature type="domain" description="DUF2059" evidence="2">
    <location>
        <begin position="79"/>
        <end position="136"/>
    </location>
</feature>
<evidence type="ECO:0000313" key="4">
    <source>
        <dbReference type="Proteomes" id="UP001203607"/>
    </source>
</evidence>
<dbReference type="Proteomes" id="UP001203607">
    <property type="component" value="Unassembled WGS sequence"/>
</dbReference>